<keyword evidence="5" id="KW-0460">Magnesium</keyword>
<dbReference type="PROSITE" id="PS51462">
    <property type="entry name" value="NUDIX"/>
    <property type="match status" value="1"/>
</dbReference>
<keyword evidence="4" id="KW-0378">Hydrolase</keyword>
<evidence type="ECO:0000256" key="4">
    <source>
        <dbReference type="ARBA" id="ARBA00022801"/>
    </source>
</evidence>
<reference evidence="9" key="1">
    <citation type="submission" date="2016-10" db="EMBL/GenBank/DDBJ databases">
        <authorList>
            <person name="Varghese N."/>
            <person name="Submissions S."/>
        </authorList>
    </citation>
    <scope>NUCLEOTIDE SEQUENCE [LARGE SCALE GENOMIC DNA]</scope>
    <source>
        <strain evidence="9">B48,IBRC-M 10115,DSM 25386,CECT 8001</strain>
    </source>
</reference>
<dbReference type="PANTHER" id="PTHR12992">
    <property type="entry name" value="NUDIX HYDROLASE"/>
    <property type="match status" value="1"/>
</dbReference>
<evidence type="ECO:0000259" key="7">
    <source>
        <dbReference type="PROSITE" id="PS51462"/>
    </source>
</evidence>
<dbReference type="InterPro" id="IPR045121">
    <property type="entry name" value="CoAse"/>
</dbReference>
<evidence type="ECO:0000313" key="8">
    <source>
        <dbReference type="EMBL" id="SEM17986.1"/>
    </source>
</evidence>
<dbReference type="GO" id="GO:0046872">
    <property type="term" value="F:metal ion binding"/>
    <property type="evidence" value="ECO:0007669"/>
    <property type="project" value="UniProtKB-KW"/>
</dbReference>
<evidence type="ECO:0000256" key="2">
    <source>
        <dbReference type="ARBA" id="ARBA00001946"/>
    </source>
</evidence>
<evidence type="ECO:0000313" key="9">
    <source>
        <dbReference type="Proteomes" id="UP000198553"/>
    </source>
</evidence>
<gene>
    <name evidence="8" type="ORF">SAMN05192533_101319</name>
</gene>
<accession>A0A1H7W8V1</accession>
<name>A0A1H7W8V1_9BACI</name>
<sequence length="207" mass="23929">MMESKQILNKLKGRKPGILGEEDFFKVSVLLPLVEKDGETHVLFEVRASHMRRQPNEVCFPGGKLDKNDFDERQCAIRETTEELGIHETDISDVIPLDYMVSAFGTIIYPFVGIIEDIDKLQPNPDEVGEVFTVPLSYLKETEPDRYKIHFEVQPEDGFPFDLIVGGENYNWQTRHMDEYFYSYDGHVIWGLTARILTHFLKVTAIE</sequence>
<evidence type="ECO:0000256" key="3">
    <source>
        <dbReference type="ARBA" id="ARBA00022723"/>
    </source>
</evidence>
<feature type="domain" description="Nudix hydrolase" evidence="7">
    <location>
        <begin position="24"/>
        <end position="157"/>
    </location>
</feature>
<keyword evidence="9" id="KW-1185">Reference proteome</keyword>
<comment type="cofactor">
    <cofactor evidence="2">
        <name>Mg(2+)</name>
        <dbReference type="ChEBI" id="CHEBI:18420"/>
    </cofactor>
</comment>
<dbReference type="AlphaFoldDB" id="A0A1H7W8V1"/>
<dbReference type="STRING" id="930146.SAMN05192533_101319"/>
<comment type="cofactor">
    <cofactor evidence="1">
        <name>Mn(2+)</name>
        <dbReference type="ChEBI" id="CHEBI:29035"/>
    </cofactor>
</comment>
<dbReference type="SUPFAM" id="SSF55811">
    <property type="entry name" value="Nudix"/>
    <property type="match status" value="1"/>
</dbReference>
<dbReference type="Gene3D" id="3.90.79.10">
    <property type="entry name" value="Nucleoside Triphosphate Pyrophosphohydrolase"/>
    <property type="match status" value="1"/>
</dbReference>
<dbReference type="InterPro" id="IPR000086">
    <property type="entry name" value="NUDIX_hydrolase_dom"/>
</dbReference>
<protein>
    <submittedName>
        <fullName evidence="8">8-oxo-dGTP pyrophosphatase MutT, NUDIX family</fullName>
    </submittedName>
</protein>
<dbReference type="Proteomes" id="UP000198553">
    <property type="component" value="Unassembled WGS sequence"/>
</dbReference>
<evidence type="ECO:0000256" key="1">
    <source>
        <dbReference type="ARBA" id="ARBA00001936"/>
    </source>
</evidence>
<dbReference type="GO" id="GO:0010945">
    <property type="term" value="F:coenzyme A diphosphatase activity"/>
    <property type="evidence" value="ECO:0007669"/>
    <property type="project" value="InterPro"/>
</dbReference>
<dbReference type="InterPro" id="IPR015797">
    <property type="entry name" value="NUDIX_hydrolase-like_dom_sf"/>
</dbReference>
<dbReference type="Pfam" id="PF00293">
    <property type="entry name" value="NUDIX"/>
    <property type="match status" value="1"/>
</dbReference>
<dbReference type="PANTHER" id="PTHR12992:SF11">
    <property type="entry name" value="MITOCHONDRIAL COENZYME A DIPHOSPHATASE NUDT8"/>
    <property type="match status" value="1"/>
</dbReference>
<keyword evidence="6" id="KW-0464">Manganese</keyword>
<proteinExistence type="predicted"/>
<evidence type="ECO:0000256" key="6">
    <source>
        <dbReference type="ARBA" id="ARBA00023211"/>
    </source>
</evidence>
<keyword evidence="3" id="KW-0479">Metal-binding</keyword>
<organism evidence="8 9">
    <name type="scientific">Mesobacillus persicus</name>
    <dbReference type="NCBI Taxonomy" id="930146"/>
    <lineage>
        <taxon>Bacteria</taxon>
        <taxon>Bacillati</taxon>
        <taxon>Bacillota</taxon>
        <taxon>Bacilli</taxon>
        <taxon>Bacillales</taxon>
        <taxon>Bacillaceae</taxon>
        <taxon>Mesobacillus</taxon>
    </lineage>
</organism>
<evidence type="ECO:0000256" key="5">
    <source>
        <dbReference type="ARBA" id="ARBA00022842"/>
    </source>
</evidence>
<dbReference type="CDD" id="cd03426">
    <property type="entry name" value="NUDIX_CoAse_Nudt7"/>
    <property type="match status" value="1"/>
</dbReference>
<dbReference type="EMBL" id="FOBW01000001">
    <property type="protein sequence ID" value="SEM17986.1"/>
    <property type="molecule type" value="Genomic_DNA"/>
</dbReference>